<dbReference type="EMBL" id="GBRH01207860">
    <property type="protein sequence ID" value="JAD90035.1"/>
    <property type="molecule type" value="Transcribed_RNA"/>
</dbReference>
<dbReference type="AlphaFoldDB" id="A0A0A9DWI5"/>
<name>A0A0A9DWI5_ARUDO</name>
<sequence>MDLISVPSSSFLRVVRLMVILASRTLCFLTLASNSAASSSSINSNALLSTSLCMSEFWRVMMLSITAARLGYRRCNS</sequence>
<proteinExistence type="predicted"/>
<organism evidence="1">
    <name type="scientific">Arundo donax</name>
    <name type="common">Giant reed</name>
    <name type="synonym">Donax arundinaceus</name>
    <dbReference type="NCBI Taxonomy" id="35708"/>
    <lineage>
        <taxon>Eukaryota</taxon>
        <taxon>Viridiplantae</taxon>
        <taxon>Streptophyta</taxon>
        <taxon>Embryophyta</taxon>
        <taxon>Tracheophyta</taxon>
        <taxon>Spermatophyta</taxon>
        <taxon>Magnoliopsida</taxon>
        <taxon>Liliopsida</taxon>
        <taxon>Poales</taxon>
        <taxon>Poaceae</taxon>
        <taxon>PACMAD clade</taxon>
        <taxon>Arundinoideae</taxon>
        <taxon>Arundineae</taxon>
        <taxon>Arundo</taxon>
    </lineage>
</organism>
<evidence type="ECO:0000313" key="1">
    <source>
        <dbReference type="EMBL" id="JAD90035.1"/>
    </source>
</evidence>
<reference evidence="1" key="2">
    <citation type="journal article" date="2015" name="Data Brief">
        <title>Shoot transcriptome of the giant reed, Arundo donax.</title>
        <authorList>
            <person name="Barrero R.A."/>
            <person name="Guerrero F.D."/>
            <person name="Moolhuijzen P."/>
            <person name="Goolsby J.A."/>
            <person name="Tidwell J."/>
            <person name="Bellgard S.E."/>
            <person name="Bellgard M.I."/>
        </authorList>
    </citation>
    <scope>NUCLEOTIDE SEQUENCE</scope>
    <source>
        <tissue evidence="1">Shoot tissue taken approximately 20 cm above the soil surface</tissue>
    </source>
</reference>
<protein>
    <submittedName>
        <fullName evidence="1">Uncharacterized protein</fullName>
    </submittedName>
</protein>
<accession>A0A0A9DWI5</accession>
<reference evidence="1" key="1">
    <citation type="submission" date="2014-09" db="EMBL/GenBank/DDBJ databases">
        <authorList>
            <person name="Magalhaes I.L.F."/>
            <person name="Oliveira U."/>
            <person name="Santos F.R."/>
            <person name="Vidigal T.H.D.A."/>
            <person name="Brescovit A.D."/>
            <person name="Santos A.J."/>
        </authorList>
    </citation>
    <scope>NUCLEOTIDE SEQUENCE</scope>
    <source>
        <tissue evidence="1">Shoot tissue taken approximately 20 cm above the soil surface</tissue>
    </source>
</reference>